<dbReference type="EMBL" id="SNYC01000005">
    <property type="protein sequence ID" value="TDQ08404.1"/>
    <property type="molecule type" value="Genomic_DNA"/>
</dbReference>
<organism evidence="1 2">
    <name type="scientific">Pedobacter metabolipauper</name>
    <dbReference type="NCBI Taxonomy" id="425513"/>
    <lineage>
        <taxon>Bacteria</taxon>
        <taxon>Pseudomonadati</taxon>
        <taxon>Bacteroidota</taxon>
        <taxon>Sphingobacteriia</taxon>
        <taxon>Sphingobacteriales</taxon>
        <taxon>Sphingobacteriaceae</taxon>
        <taxon>Pedobacter</taxon>
    </lineage>
</organism>
<name>A0A4V3D0Z6_9SPHI</name>
<gene>
    <name evidence="1" type="ORF">ATK78_2917</name>
</gene>
<dbReference type="AlphaFoldDB" id="A0A4V3D0Z6"/>
<dbReference type="Proteomes" id="UP000295620">
    <property type="component" value="Unassembled WGS sequence"/>
</dbReference>
<evidence type="ECO:0000313" key="2">
    <source>
        <dbReference type="Proteomes" id="UP000295620"/>
    </source>
</evidence>
<protein>
    <submittedName>
        <fullName evidence="1">Uncharacterized protein</fullName>
    </submittedName>
</protein>
<evidence type="ECO:0000313" key="1">
    <source>
        <dbReference type="EMBL" id="TDQ08404.1"/>
    </source>
</evidence>
<comment type="caution">
    <text evidence="1">The sequence shown here is derived from an EMBL/GenBank/DDBJ whole genome shotgun (WGS) entry which is preliminary data.</text>
</comment>
<proteinExistence type="predicted"/>
<keyword evidence="2" id="KW-1185">Reference proteome</keyword>
<accession>A0A4V3D0Z6</accession>
<sequence length="52" mass="6327">MQSPAFTCRKQPLKKSHLPITKIIQQVYFYDTKYKSYGKQNYQFKDQHKLMV</sequence>
<reference evidence="1 2" key="1">
    <citation type="submission" date="2019-03" db="EMBL/GenBank/DDBJ databases">
        <title>Genomic Encyclopedia of Archaeal and Bacterial Type Strains, Phase II (KMG-II): from individual species to whole genera.</title>
        <authorList>
            <person name="Goeker M."/>
        </authorList>
    </citation>
    <scope>NUCLEOTIDE SEQUENCE [LARGE SCALE GENOMIC DNA]</scope>
    <source>
        <strain evidence="1 2">DSM 19035</strain>
    </source>
</reference>